<protein>
    <submittedName>
        <fullName evidence="2">Thioesterase domain-containing protein, putative</fullName>
    </submittedName>
</protein>
<dbReference type="EMBL" id="FOHZ01000001">
    <property type="protein sequence ID" value="SES67488.1"/>
    <property type="molecule type" value="Genomic_DNA"/>
</dbReference>
<name>A0A1H9YEZ6_9GAMM</name>
<gene>
    <name evidence="2" type="ORF">SAMN04487962_101128</name>
</gene>
<dbReference type="OrthoDB" id="4305330at2"/>
<dbReference type="NCBIfam" id="TIGR02447">
    <property type="entry name" value="yiiD_Cterm"/>
    <property type="match status" value="1"/>
</dbReference>
<reference evidence="3" key="1">
    <citation type="submission" date="2016-10" db="EMBL/GenBank/DDBJ databases">
        <authorList>
            <person name="Varghese N."/>
            <person name="Submissions S."/>
        </authorList>
    </citation>
    <scope>NUCLEOTIDE SEQUENCE [LARGE SCALE GENOMIC DNA]</scope>
    <source>
        <strain evidence="3">CGMCC 1.6489</strain>
    </source>
</reference>
<organism evidence="2 3">
    <name type="scientific">Marinobacter segnicrescens</name>
    <dbReference type="NCBI Taxonomy" id="430453"/>
    <lineage>
        <taxon>Bacteria</taxon>
        <taxon>Pseudomonadati</taxon>
        <taxon>Pseudomonadota</taxon>
        <taxon>Gammaproteobacteria</taxon>
        <taxon>Pseudomonadales</taxon>
        <taxon>Marinobacteraceae</taxon>
        <taxon>Marinobacter</taxon>
    </lineage>
</organism>
<evidence type="ECO:0000259" key="1">
    <source>
        <dbReference type="Pfam" id="PF09500"/>
    </source>
</evidence>
<dbReference type="SUPFAM" id="SSF54637">
    <property type="entry name" value="Thioesterase/thiol ester dehydrase-isomerase"/>
    <property type="match status" value="1"/>
</dbReference>
<dbReference type="InterPro" id="IPR012660">
    <property type="entry name" value="YiiD_C"/>
</dbReference>
<evidence type="ECO:0000313" key="3">
    <source>
        <dbReference type="Proteomes" id="UP000198762"/>
    </source>
</evidence>
<dbReference type="Proteomes" id="UP000198762">
    <property type="component" value="Unassembled WGS sequence"/>
</dbReference>
<dbReference type="InterPro" id="IPR029069">
    <property type="entry name" value="HotDog_dom_sf"/>
</dbReference>
<dbReference type="Pfam" id="PF09500">
    <property type="entry name" value="YiiD_C"/>
    <property type="match status" value="1"/>
</dbReference>
<evidence type="ECO:0000313" key="2">
    <source>
        <dbReference type="EMBL" id="SES67488.1"/>
    </source>
</evidence>
<dbReference type="STRING" id="430453.SAMN04487962_101128"/>
<accession>A0A1H9YEZ6</accession>
<proteinExistence type="predicted"/>
<keyword evidence="3" id="KW-1185">Reference proteome</keyword>
<sequence length="157" mass="17010">MSRLSDFQQRIHRVIPLTDAMAAELVAYDGQSLLVRAPLAPNSNHQGTGFGGSVYSIAVLAAWGLIELVVEDAGVDGHVVIQSGQMDYNQPVDGDFYALCQLPGEQEQQRFLSMLQRKGRGRLALTSRVYCGEPTTAPESEPVATFEGRFVVRAASA</sequence>
<dbReference type="Gene3D" id="3.10.129.10">
    <property type="entry name" value="Hotdog Thioesterase"/>
    <property type="match status" value="1"/>
</dbReference>
<feature type="domain" description="Thioesterase putative" evidence="1">
    <location>
        <begin position="6"/>
        <end position="153"/>
    </location>
</feature>
<dbReference type="RefSeq" id="WP_091848302.1">
    <property type="nucleotide sequence ID" value="NZ_FOHZ01000001.1"/>
</dbReference>
<dbReference type="AlphaFoldDB" id="A0A1H9YEZ6"/>